<dbReference type="Proteomes" id="UP000074561">
    <property type="component" value="Chromosome"/>
</dbReference>
<feature type="transmembrane region" description="Helical" evidence="6">
    <location>
        <begin position="234"/>
        <end position="255"/>
    </location>
</feature>
<dbReference type="AlphaFoldDB" id="A0A127Q4B5"/>
<sequence>MKKFSALFQVIFEQAIFTLSFFCTQTLLARYLSVTGFASFSAVYSAVILLNIIHGCTVMEPLLVFSKSDHFISKSLLLQLHAPLALASIPVTIYLVMHIPNAPPYFILALVFSLAGFIAYWTVRSIAILENKSLKSVLPALSQFAGVCLAIALIPKDSPYQLNEVLIFLGLPLLLASGMISGGRTPKAAPLSGASPESPPWLSFGLNNTFSQILVWAMTHGLVIFYMSRQQADLAANFRVVMTLVLPAQYLNIAISNYQLPKLSRLAEERSTQFSVMARTFILVTLGCSLLYSLLLWAAGESLVGLLFGAKYAGLNMRDYVLFPFIFAAIQGGRTILKALRLTHHASWSVAIGFLFFLFAFLLNSHRSINNVLLPTVFGLGAASVIMFYQIKKNLKAIHL</sequence>
<evidence type="ECO:0000256" key="5">
    <source>
        <dbReference type="ARBA" id="ARBA00023136"/>
    </source>
</evidence>
<comment type="subcellular location">
    <subcellularLocation>
        <location evidence="1">Cell membrane</location>
        <topology evidence="1">Multi-pass membrane protein</topology>
    </subcellularLocation>
</comment>
<proteinExistence type="predicted"/>
<feature type="transmembrane region" description="Helical" evidence="6">
    <location>
        <begin position="105"/>
        <end position="123"/>
    </location>
</feature>
<dbReference type="InterPro" id="IPR050833">
    <property type="entry name" value="Poly_Biosynth_Transport"/>
</dbReference>
<evidence type="ECO:0000313" key="7">
    <source>
        <dbReference type="EMBL" id="AMP04918.1"/>
    </source>
</evidence>
<name>A0A127Q4B5_9BURK</name>
<feature type="transmembrane region" description="Helical" evidence="6">
    <location>
        <begin position="7"/>
        <end position="29"/>
    </location>
</feature>
<feature type="transmembrane region" description="Helical" evidence="6">
    <location>
        <begin position="201"/>
        <end position="228"/>
    </location>
</feature>
<evidence type="ECO:0000256" key="1">
    <source>
        <dbReference type="ARBA" id="ARBA00004651"/>
    </source>
</evidence>
<protein>
    <submittedName>
        <fullName evidence="7">Putative membrane protein</fullName>
    </submittedName>
</protein>
<dbReference type="GO" id="GO:0005886">
    <property type="term" value="C:plasma membrane"/>
    <property type="evidence" value="ECO:0007669"/>
    <property type="project" value="UniProtKB-SubCell"/>
</dbReference>
<evidence type="ECO:0000256" key="6">
    <source>
        <dbReference type="SAM" id="Phobius"/>
    </source>
</evidence>
<evidence type="ECO:0000256" key="2">
    <source>
        <dbReference type="ARBA" id="ARBA00022475"/>
    </source>
</evidence>
<dbReference type="PATRIC" id="fig|279113.9.peg.2532"/>
<dbReference type="RefSeq" id="WP_061940433.1">
    <property type="nucleotide sequence ID" value="NZ_CP013234.1"/>
</dbReference>
<feature type="transmembrane region" description="Helical" evidence="6">
    <location>
        <begin position="372"/>
        <end position="391"/>
    </location>
</feature>
<feature type="transmembrane region" description="Helical" evidence="6">
    <location>
        <begin position="135"/>
        <end position="154"/>
    </location>
</feature>
<keyword evidence="5 6" id="KW-0472">Membrane</keyword>
<feature type="transmembrane region" description="Helical" evidence="6">
    <location>
        <begin position="346"/>
        <end position="366"/>
    </location>
</feature>
<organism evidence="7 8">
    <name type="scientific">Collimonas pratensis</name>
    <dbReference type="NCBI Taxonomy" id="279113"/>
    <lineage>
        <taxon>Bacteria</taxon>
        <taxon>Pseudomonadati</taxon>
        <taxon>Pseudomonadota</taxon>
        <taxon>Betaproteobacteria</taxon>
        <taxon>Burkholderiales</taxon>
        <taxon>Oxalobacteraceae</taxon>
        <taxon>Collimonas</taxon>
    </lineage>
</organism>
<dbReference type="PANTHER" id="PTHR30250">
    <property type="entry name" value="PST FAMILY PREDICTED COLANIC ACID TRANSPORTER"/>
    <property type="match status" value="1"/>
</dbReference>
<dbReference type="PANTHER" id="PTHR30250:SF11">
    <property type="entry name" value="O-ANTIGEN TRANSPORTER-RELATED"/>
    <property type="match status" value="1"/>
</dbReference>
<dbReference type="STRING" id="279113.CPter91_2566"/>
<feature type="transmembrane region" description="Helical" evidence="6">
    <location>
        <begin position="320"/>
        <end position="337"/>
    </location>
</feature>
<evidence type="ECO:0000313" key="8">
    <source>
        <dbReference type="Proteomes" id="UP000074561"/>
    </source>
</evidence>
<evidence type="ECO:0000256" key="4">
    <source>
        <dbReference type="ARBA" id="ARBA00022989"/>
    </source>
</evidence>
<keyword evidence="2" id="KW-1003">Cell membrane</keyword>
<feature type="transmembrane region" description="Helical" evidence="6">
    <location>
        <begin position="76"/>
        <end position="99"/>
    </location>
</feature>
<dbReference type="EMBL" id="CP013234">
    <property type="protein sequence ID" value="AMP04918.1"/>
    <property type="molecule type" value="Genomic_DNA"/>
</dbReference>
<dbReference type="KEGG" id="cpra:CPter91_2566"/>
<feature type="transmembrane region" description="Helical" evidence="6">
    <location>
        <begin position="41"/>
        <end position="64"/>
    </location>
</feature>
<evidence type="ECO:0000256" key="3">
    <source>
        <dbReference type="ARBA" id="ARBA00022692"/>
    </source>
</evidence>
<gene>
    <name evidence="7" type="ORF">CPter91_2566</name>
</gene>
<accession>A0A127Q4B5</accession>
<feature type="transmembrane region" description="Helical" evidence="6">
    <location>
        <begin position="276"/>
        <end position="300"/>
    </location>
</feature>
<keyword evidence="3 6" id="KW-0812">Transmembrane</keyword>
<keyword evidence="4 6" id="KW-1133">Transmembrane helix</keyword>
<feature type="transmembrane region" description="Helical" evidence="6">
    <location>
        <begin position="160"/>
        <end position="180"/>
    </location>
</feature>
<reference evidence="7 8" key="1">
    <citation type="submission" date="2015-11" db="EMBL/GenBank/DDBJ databases">
        <title>Exploring the genomic traits of fungus-feeding bacterial genus Collimonas.</title>
        <authorList>
            <person name="Song C."/>
            <person name="Schmidt R."/>
            <person name="de Jager V."/>
            <person name="Krzyzanowska D."/>
            <person name="Jongedijk E."/>
            <person name="Cankar K."/>
            <person name="Beekwilder J."/>
            <person name="van Veen A."/>
            <person name="de Boer W."/>
            <person name="van Veen J.A."/>
            <person name="Garbeva P."/>
        </authorList>
    </citation>
    <scope>NUCLEOTIDE SEQUENCE [LARGE SCALE GENOMIC DNA]</scope>
    <source>
        <strain evidence="7 8">Ter91</strain>
    </source>
</reference>